<proteinExistence type="predicted"/>
<gene>
    <name evidence="2" type="ORF">F0145_05835</name>
</gene>
<dbReference type="GO" id="GO:0008270">
    <property type="term" value="F:zinc ion binding"/>
    <property type="evidence" value="ECO:0007669"/>
    <property type="project" value="InterPro"/>
</dbReference>
<dbReference type="PANTHER" id="PTHR15032:SF4">
    <property type="entry name" value="N-ACYL-PHOSPHATIDYLETHANOLAMINE-HYDROLYZING PHOSPHOLIPASE D"/>
    <property type="match status" value="1"/>
</dbReference>
<dbReference type="InterPro" id="IPR001279">
    <property type="entry name" value="Metallo-B-lactamas"/>
</dbReference>
<reference evidence="2 3" key="1">
    <citation type="submission" date="2019-09" db="EMBL/GenBank/DDBJ databases">
        <title>Genome sequence and assembly of Adhaeribacter sp.</title>
        <authorList>
            <person name="Chhetri G."/>
        </authorList>
    </citation>
    <scope>NUCLEOTIDE SEQUENCE [LARGE SCALE GENOMIC DNA]</scope>
    <source>
        <strain evidence="2 3">DK36</strain>
    </source>
</reference>
<dbReference type="AlphaFoldDB" id="A0A5M6DL22"/>
<dbReference type="Pfam" id="PF12706">
    <property type="entry name" value="Lactamase_B_2"/>
    <property type="match status" value="1"/>
</dbReference>
<dbReference type="GO" id="GO:0005737">
    <property type="term" value="C:cytoplasm"/>
    <property type="evidence" value="ECO:0007669"/>
    <property type="project" value="TreeGrafter"/>
</dbReference>
<dbReference type="EMBL" id="VWSF01000003">
    <property type="protein sequence ID" value="KAA5548247.1"/>
    <property type="molecule type" value="Genomic_DNA"/>
</dbReference>
<keyword evidence="3" id="KW-1185">Reference proteome</keyword>
<dbReference type="SUPFAM" id="SSF56281">
    <property type="entry name" value="Metallo-hydrolase/oxidoreductase"/>
    <property type="match status" value="1"/>
</dbReference>
<evidence type="ECO:0000259" key="1">
    <source>
        <dbReference type="Pfam" id="PF12706"/>
    </source>
</evidence>
<feature type="domain" description="Metallo-beta-lactamase" evidence="1">
    <location>
        <begin position="106"/>
        <end position="300"/>
    </location>
</feature>
<organism evidence="2 3">
    <name type="scientific">Adhaeribacter rhizoryzae</name>
    <dbReference type="NCBI Taxonomy" id="2607907"/>
    <lineage>
        <taxon>Bacteria</taxon>
        <taxon>Pseudomonadati</taxon>
        <taxon>Bacteroidota</taxon>
        <taxon>Cytophagia</taxon>
        <taxon>Cytophagales</taxon>
        <taxon>Hymenobacteraceae</taxon>
        <taxon>Adhaeribacter</taxon>
    </lineage>
</organism>
<dbReference type="Gene3D" id="3.60.15.10">
    <property type="entry name" value="Ribonuclease Z/Hydroxyacylglutathione hydrolase-like"/>
    <property type="match status" value="1"/>
</dbReference>
<dbReference type="PANTHER" id="PTHR15032">
    <property type="entry name" value="N-ACYL-PHOSPHATIDYLETHANOLAMINE-HYDROLYZING PHOSPHOLIPASE D"/>
    <property type="match status" value="1"/>
</dbReference>
<dbReference type="Proteomes" id="UP000323426">
    <property type="component" value="Unassembled WGS sequence"/>
</dbReference>
<dbReference type="PIRSF" id="PIRSF038896">
    <property type="entry name" value="NAPE-PLD"/>
    <property type="match status" value="1"/>
</dbReference>
<dbReference type="InterPro" id="IPR036866">
    <property type="entry name" value="RibonucZ/Hydroxyglut_hydro"/>
</dbReference>
<dbReference type="InterPro" id="IPR024884">
    <property type="entry name" value="NAPE-PLD"/>
</dbReference>
<evidence type="ECO:0000313" key="3">
    <source>
        <dbReference type="Proteomes" id="UP000323426"/>
    </source>
</evidence>
<accession>A0A5M6DL22</accession>
<sequence length="341" mass="38842">MRMKHQKETTVQAEYLQNPQLKTLKENWPGNKIINGMFANGDELYLPSFLNVLKWKLAENPQKKEKEADTYAPPVNENQDLFNSDKDALVWLGHATFLLRLNNFTFIIDPVFFDLPLLKRRTALPFPTSRLRNLDFLLLSHGHRDHFDEKSIKLVWQQNPGLQAMIPLRMGKLLNKMAPGLTYQEAGWYQQFTLPNEAGAEIIYLPAGHWHRRGLNDMNKVLWGSFLIRTPEKSIYFAGDSGYKEHFAEIQALLGAPDFCILPIGAYKPAFMMEQSHLNPGEAVQAFNDLGGRFLLPMHFGTFDLSDEPAGEPIRLLQQYAAAGKVNGQLITPAIGEVLYM</sequence>
<protein>
    <recommendedName>
        <fullName evidence="1">Metallo-beta-lactamase domain-containing protein</fullName>
    </recommendedName>
</protein>
<dbReference type="GO" id="GO:0070290">
    <property type="term" value="F:N-acylphosphatidylethanolamine-specific phospholipase D activity"/>
    <property type="evidence" value="ECO:0007669"/>
    <property type="project" value="InterPro"/>
</dbReference>
<evidence type="ECO:0000313" key="2">
    <source>
        <dbReference type="EMBL" id="KAA5548247.1"/>
    </source>
</evidence>
<name>A0A5M6DL22_9BACT</name>
<comment type="caution">
    <text evidence="2">The sequence shown here is derived from an EMBL/GenBank/DDBJ whole genome shotgun (WGS) entry which is preliminary data.</text>
</comment>